<evidence type="ECO:0000256" key="6">
    <source>
        <dbReference type="ARBA" id="ARBA00023242"/>
    </source>
</evidence>
<dbReference type="PANTHER" id="PTHR12749">
    <property type="entry name" value="EXCISION REPAIR CROSS-COMPLEMENTING 1 ERCC1"/>
    <property type="match status" value="1"/>
</dbReference>
<evidence type="ECO:0000259" key="7">
    <source>
        <dbReference type="Pfam" id="PF03834"/>
    </source>
</evidence>
<evidence type="ECO:0000256" key="1">
    <source>
        <dbReference type="ARBA" id="ARBA00004123"/>
    </source>
</evidence>
<keyword evidence="9" id="KW-1185">Reference proteome</keyword>
<evidence type="ECO:0000313" key="9">
    <source>
        <dbReference type="Proteomes" id="UP000054524"/>
    </source>
</evidence>
<protein>
    <recommendedName>
        <fullName evidence="7">ERCC1-like central domain-containing protein</fullName>
    </recommendedName>
</protein>
<dbReference type="GO" id="GO:0006312">
    <property type="term" value="P:mitotic recombination"/>
    <property type="evidence" value="ECO:0007669"/>
    <property type="project" value="TreeGrafter"/>
</dbReference>
<evidence type="ECO:0000256" key="4">
    <source>
        <dbReference type="ARBA" id="ARBA00023125"/>
    </source>
</evidence>
<dbReference type="Proteomes" id="UP000054524">
    <property type="component" value="Unassembled WGS sequence"/>
</dbReference>
<gene>
    <name evidence="8" type="ORF">NESG_00261</name>
</gene>
<dbReference type="AlphaFoldDB" id="A0A086J4W7"/>
<feature type="domain" description="ERCC1-like central" evidence="7">
    <location>
        <begin position="2"/>
        <end position="118"/>
    </location>
</feature>
<comment type="caution">
    <text evidence="8">The sequence shown here is derived from an EMBL/GenBank/DDBJ whole genome shotgun (WGS) entry which is preliminary data.</text>
</comment>
<evidence type="ECO:0000313" key="8">
    <source>
        <dbReference type="EMBL" id="KFG27185.1"/>
    </source>
</evidence>
<dbReference type="GO" id="GO:0070914">
    <property type="term" value="P:UV-damage excision repair"/>
    <property type="evidence" value="ECO:0007669"/>
    <property type="project" value="TreeGrafter"/>
</dbReference>
<dbReference type="GO" id="GO:0070522">
    <property type="term" value="C:ERCC4-ERCC1 complex"/>
    <property type="evidence" value="ECO:0007669"/>
    <property type="project" value="TreeGrafter"/>
</dbReference>
<evidence type="ECO:0000256" key="3">
    <source>
        <dbReference type="ARBA" id="ARBA00022763"/>
    </source>
</evidence>
<dbReference type="GeneID" id="77675234"/>
<name>A0A086J4W7_NEMA1</name>
<dbReference type="RefSeq" id="XP_052905740.1">
    <property type="nucleotide sequence ID" value="XM_053047915.1"/>
</dbReference>
<keyword evidence="4" id="KW-0238">DNA-binding</keyword>
<keyword evidence="3" id="KW-0227">DNA damage</keyword>
<dbReference type="HOGENOM" id="CLU_1300026_0_0_1"/>
<dbReference type="GO" id="GO:0003684">
    <property type="term" value="F:damaged DNA binding"/>
    <property type="evidence" value="ECO:0007669"/>
    <property type="project" value="InterPro"/>
</dbReference>
<organism evidence="8 9">
    <name type="scientific">Nematocida ausubeli (strain ATCC PRA-371 / ERTm2)</name>
    <name type="common">Nematode killer fungus</name>
    <dbReference type="NCBI Taxonomy" id="1913371"/>
    <lineage>
        <taxon>Eukaryota</taxon>
        <taxon>Fungi</taxon>
        <taxon>Fungi incertae sedis</taxon>
        <taxon>Microsporidia</taxon>
        <taxon>Nematocida</taxon>
    </lineage>
</organism>
<dbReference type="InterPro" id="IPR011335">
    <property type="entry name" value="Restrct_endonuc-II-like"/>
</dbReference>
<comment type="similarity">
    <text evidence="2">Belongs to the ERCC1/RAD10/SWI10 family.</text>
</comment>
<proteinExistence type="inferred from homology"/>
<keyword evidence="6" id="KW-0539">Nucleus</keyword>
<dbReference type="EMBL" id="AKIJ01000001">
    <property type="protein sequence ID" value="KFG27185.1"/>
    <property type="molecule type" value="Genomic_DNA"/>
</dbReference>
<evidence type="ECO:0000256" key="5">
    <source>
        <dbReference type="ARBA" id="ARBA00023204"/>
    </source>
</evidence>
<dbReference type="GO" id="GO:0006302">
    <property type="term" value="P:double-strand break repair"/>
    <property type="evidence" value="ECO:0007669"/>
    <property type="project" value="UniProtKB-ARBA"/>
</dbReference>
<accession>A0A086J4W7</accession>
<dbReference type="Gene3D" id="3.40.50.10130">
    <property type="match status" value="1"/>
</dbReference>
<dbReference type="InterPro" id="IPR004579">
    <property type="entry name" value="ERCC1/RAD10/SWI10"/>
</dbReference>
<dbReference type="GO" id="GO:0000110">
    <property type="term" value="C:nucleotide-excision repair factor 1 complex"/>
    <property type="evidence" value="ECO:0007669"/>
    <property type="project" value="TreeGrafter"/>
</dbReference>
<dbReference type="PANTHER" id="PTHR12749:SF0">
    <property type="entry name" value="DNA EXCISION REPAIR PROTEIN ERCC-1"/>
    <property type="match status" value="1"/>
</dbReference>
<reference evidence="8 9" key="1">
    <citation type="journal article" date="2014" name="Genome Announc.">
        <title>Genome Sequence of the Microsporidian Species Nematocida sp1 Strain ERTm6 (ATCC PRA-372).</title>
        <authorList>
            <person name="Bakowski M.A."/>
            <person name="Priest M."/>
            <person name="Young S."/>
            <person name="Cuomo C.A."/>
            <person name="Troemel E.R."/>
        </authorList>
    </citation>
    <scope>NUCLEOTIDE SEQUENCE [LARGE SCALE GENOMIC DNA]</scope>
    <source>
        <strain evidence="8 9">ERTm6</strain>
    </source>
</reference>
<dbReference type="GO" id="GO:0003697">
    <property type="term" value="F:single-stranded DNA binding"/>
    <property type="evidence" value="ECO:0007669"/>
    <property type="project" value="TreeGrafter"/>
</dbReference>
<sequence length="212" mass="23833">MKANELQRGNALIKYIKKTPIEYKYTVFDYEPGEYFGVLHITLQLHMSSPQYIFGRIERIKSSNSKRVPIIILLLSADITSASAASAFTTLQIDCMATGVRIIPAYSPVECAKYIETMHFQKSEASHLRNYRATLEKTKKELSSRPSEVDAQKLLFLAAIPKVTKRDSAAILAGRSLREIAQSAVNECTAKEKGIGVTKKNAMKDFFMQKFN</sequence>
<comment type="subcellular location">
    <subcellularLocation>
        <location evidence="1">Nucleus</location>
    </subcellularLocation>
</comment>
<dbReference type="Pfam" id="PF03834">
    <property type="entry name" value="Rad10"/>
    <property type="match status" value="1"/>
</dbReference>
<keyword evidence="5" id="KW-0234">DNA repair</keyword>
<dbReference type="SUPFAM" id="SSF52980">
    <property type="entry name" value="Restriction endonuclease-like"/>
    <property type="match status" value="1"/>
</dbReference>
<evidence type="ECO:0000256" key="2">
    <source>
        <dbReference type="ARBA" id="ARBA00008283"/>
    </source>
</evidence>
<dbReference type="InterPro" id="IPR047260">
    <property type="entry name" value="ERCC1-like_central_dom"/>
</dbReference>